<dbReference type="AlphaFoldDB" id="A0A9P5RG18"/>
<feature type="non-terminal residue" evidence="4">
    <location>
        <position position="377"/>
    </location>
</feature>
<keyword evidence="2" id="KW-0732">Signal</keyword>
<organism evidence="4 5">
    <name type="scientific">Linnemannia schmuckeri</name>
    <dbReference type="NCBI Taxonomy" id="64567"/>
    <lineage>
        <taxon>Eukaryota</taxon>
        <taxon>Fungi</taxon>
        <taxon>Fungi incertae sedis</taxon>
        <taxon>Mucoromycota</taxon>
        <taxon>Mortierellomycotina</taxon>
        <taxon>Mortierellomycetes</taxon>
        <taxon>Mortierellales</taxon>
        <taxon>Mortierellaceae</taxon>
        <taxon>Linnemannia</taxon>
    </lineage>
</organism>
<dbReference type="InterPro" id="IPR039794">
    <property type="entry name" value="Gtb1-like"/>
</dbReference>
<reference evidence="4" key="1">
    <citation type="journal article" date="2020" name="Fungal Divers.">
        <title>Resolving the Mortierellaceae phylogeny through synthesis of multi-gene phylogenetics and phylogenomics.</title>
        <authorList>
            <person name="Vandepol N."/>
            <person name="Liber J."/>
            <person name="Desiro A."/>
            <person name="Na H."/>
            <person name="Kennedy M."/>
            <person name="Barry K."/>
            <person name="Grigoriev I.V."/>
            <person name="Miller A.N."/>
            <person name="O'Donnell K."/>
            <person name="Stajich J.E."/>
            <person name="Bonito G."/>
        </authorList>
    </citation>
    <scope>NUCLEOTIDE SEQUENCE</scope>
    <source>
        <strain evidence="4">NRRL 6426</strain>
    </source>
</reference>
<dbReference type="InterPro" id="IPR028146">
    <property type="entry name" value="PRKCSH_N"/>
</dbReference>
<comment type="caution">
    <text evidence="4">The sequence shown here is derived from an EMBL/GenBank/DDBJ whole genome shotgun (WGS) entry which is preliminary data.</text>
</comment>
<feature type="chain" id="PRO_5040221226" description="Glucosidase II beta subunit N-terminal domain-containing protein" evidence="2">
    <location>
        <begin position="24"/>
        <end position="377"/>
    </location>
</feature>
<dbReference type="PANTHER" id="PTHR12630:SF1">
    <property type="entry name" value="GLUCOSIDASE 2 SUBUNIT BETA"/>
    <property type="match status" value="1"/>
</dbReference>
<feature type="domain" description="Glucosidase II beta subunit N-terminal" evidence="3">
    <location>
        <begin position="17"/>
        <end position="185"/>
    </location>
</feature>
<keyword evidence="1" id="KW-0175">Coiled coil</keyword>
<feature type="coiled-coil region" evidence="1">
    <location>
        <begin position="131"/>
        <end position="201"/>
    </location>
</feature>
<name>A0A9P5RG18_9FUNG</name>
<sequence length="377" mass="41885">MKTHSVCFPILATLALSIAVTRANVHSNNTPRGVSPSNAKLYVPDGANNWSCLDGSKTIPFSTVNDDYCDCIDGSDEPGTSACGAGHFYCANIGHTPSSIKASRVNDGVCEEECCDGSDEYDGQIHCPNVCEEVGAKAREENDRIRSIQNEGARLRRGFIKYGKANKVSLTNELETLRGQIDQVQEALNDARAKLDAANEAQDAYLEGSKSEREAARTQQLEPLIQEQTRRLKHAAEIRDMLKLTLQNLKEKHNKNYHDLAVKDTVSGFDEYIVAQGEKTEPAQEDSDISSDRRFDALVDETSVVLRDIGTLHDLLDGMKRDYNTEYNDEAVLAAVKVTEDFEVTWDSSRLEFVDVKHLVLPEELPVDNPEAEKFRD</sequence>
<dbReference type="GO" id="GO:0006491">
    <property type="term" value="P:N-glycan processing"/>
    <property type="evidence" value="ECO:0007669"/>
    <property type="project" value="TreeGrafter"/>
</dbReference>
<dbReference type="Pfam" id="PF12999">
    <property type="entry name" value="PRKCSH-like"/>
    <property type="match status" value="1"/>
</dbReference>
<proteinExistence type="predicted"/>
<dbReference type="PANTHER" id="PTHR12630">
    <property type="entry name" value="N-LINKED OLIGOSACCHARIDE PROCESSING"/>
    <property type="match status" value="1"/>
</dbReference>
<dbReference type="GO" id="GO:0017177">
    <property type="term" value="C:glucosidase II complex"/>
    <property type="evidence" value="ECO:0007669"/>
    <property type="project" value="TreeGrafter"/>
</dbReference>
<keyword evidence="5" id="KW-1185">Reference proteome</keyword>
<dbReference type="Proteomes" id="UP000748756">
    <property type="component" value="Unassembled WGS sequence"/>
</dbReference>
<evidence type="ECO:0000313" key="5">
    <source>
        <dbReference type="Proteomes" id="UP000748756"/>
    </source>
</evidence>
<feature type="signal peptide" evidence="2">
    <location>
        <begin position="1"/>
        <end position="23"/>
    </location>
</feature>
<dbReference type="EMBL" id="JAAAUQ010001904">
    <property type="protein sequence ID" value="KAF9131139.1"/>
    <property type="molecule type" value="Genomic_DNA"/>
</dbReference>
<evidence type="ECO:0000256" key="1">
    <source>
        <dbReference type="SAM" id="Coils"/>
    </source>
</evidence>
<evidence type="ECO:0000313" key="4">
    <source>
        <dbReference type="EMBL" id="KAF9131139.1"/>
    </source>
</evidence>
<gene>
    <name evidence="4" type="ORF">BG015_003913</name>
</gene>
<evidence type="ECO:0000256" key="2">
    <source>
        <dbReference type="SAM" id="SignalP"/>
    </source>
</evidence>
<accession>A0A9P5RG18</accession>
<dbReference type="OrthoDB" id="28322at2759"/>
<evidence type="ECO:0000259" key="3">
    <source>
        <dbReference type="Pfam" id="PF12999"/>
    </source>
</evidence>
<protein>
    <recommendedName>
        <fullName evidence="3">Glucosidase II beta subunit N-terminal domain-containing protein</fullName>
    </recommendedName>
</protein>